<dbReference type="Proteomes" id="UP001331515">
    <property type="component" value="Unassembled WGS sequence"/>
</dbReference>
<proteinExistence type="predicted"/>
<evidence type="ECO:0000313" key="1">
    <source>
        <dbReference type="EMBL" id="KAK5925579.1"/>
    </source>
</evidence>
<reference evidence="1 2" key="1">
    <citation type="journal article" date="2023" name="Mol. Biol. Evol.">
        <title>Genomics of Secondarily Temperate Adaptation in the Only Non-Antarctic Icefish.</title>
        <authorList>
            <person name="Rivera-Colon A.G."/>
            <person name="Rayamajhi N."/>
            <person name="Minhas B.F."/>
            <person name="Madrigal G."/>
            <person name="Bilyk K.T."/>
            <person name="Yoon V."/>
            <person name="Hune M."/>
            <person name="Gregory S."/>
            <person name="Cheng C.H.C."/>
            <person name="Catchen J.M."/>
        </authorList>
    </citation>
    <scope>NUCLEOTIDE SEQUENCE [LARGE SCALE GENOMIC DNA]</scope>
    <source>
        <tissue evidence="1">White muscle</tissue>
    </source>
</reference>
<comment type="caution">
    <text evidence="1">The sequence shown here is derived from an EMBL/GenBank/DDBJ whole genome shotgun (WGS) entry which is preliminary data.</text>
</comment>
<gene>
    <name evidence="1" type="ORF">CgunFtcFv8_018091</name>
</gene>
<evidence type="ECO:0000313" key="2">
    <source>
        <dbReference type="Proteomes" id="UP001331515"/>
    </source>
</evidence>
<accession>A0AAN8HR37</accession>
<sequence length="150" mass="16630">MKWKHLADIAQEMPPLIDCGVGLLIGYDCSRALAPRKIITGGDYEPYAIKTDLGWSIVGSASQRVNSQDVTGLCHRVSVREVPPVTPSAVIKVLESDFADTKPGDKSISQDDIRFLQILKEGIQQNKQGHLEMPLPFKHDLYSQTTKGWL</sequence>
<organism evidence="1 2">
    <name type="scientific">Champsocephalus gunnari</name>
    <name type="common">Mackerel icefish</name>
    <dbReference type="NCBI Taxonomy" id="52237"/>
    <lineage>
        <taxon>Eukaryota</taxon>
        <taxon>Metazoa</taxon>
        <taxon>Chordata</taxon>
        <taxon>Craniata</taxon>
        <taxon>Vertebrata</taxon>
        <taxon>Euteleostomi</taxon>
        <taxon>Actinopterygii</taxon>
        <taxon>Neopterygii</taxon>
        <taxon>Teleostei</taxon>
        <taxon>Neoteleostei</taxon>
        <taxon>Acanthomorphata</taxon>
        <taxon>Eupercaria</taxon>
        <taxon>Perciformes</taxon>
        <taxon>Notothenioidei</taxon>
        <taxon>Channichthyidae</taxon>
        <taxon>Champsocephalus</taxon>
    </lineage>
</organism>
<dbReference type="AlphaFoldDB" id="A0AAN8HR37"/>
<dbReference type="PANTHER" id="PTHR47331:SF5">
    <property type="entry name" value="RIBONUCLEASE H"/>
    <property type="match status" value="1"/>
</dbReference>
<dbReference type="PANTHER" id="PTHR47331">
    <property type="entry name" value="PHD-TYPE DOMAIN-CONTAINING PROTEIN"/>
    <property type="match status" value="1"/>
</dbReference>
<protein>
    <submittedName>
        <fullName evidence="1">Uncharacterized protein</fullName>
    </submittedName>
</protein>
<name>A0AAN8HR37_CHAGU</name>
<keyword evidence="2" id="KW-1185">Reference proteome</keyword>
<dbReference type="EMBL" id="JAURVH010001520">
    <property type="protein sequence ID" value="KAK5925579.1"/>
    <property type="molecule type" value="Genomic_DNA"/>
</dbReference>